<dbReference type="PANTHER" id="PTHR30537:SF5">
    <property type="entry name" value="HTH-TYPE TRANSCRIPTIONAL ACTIVATOR TTDR-RELATED"/>
    <property type="match status" value="1"/>
</dbReference>
<dbReference type="GO" id="GO:0003677">
    <property type="term" value="F:DNA binding"/>
    <property type="evidence" value="ECO:0007669"/>
    <property type="project" value="UniProtKB-KW"/>
</dbReference>
<gene>
    <name evidence="6" type="ORF">G3576_12075</name>
</gene>
<dbReference type="InterPro" id="IPR000847">
    <property type="entry name" value="LysR_HTH_N"/>
</dbReference>
<dbReference type="GO" id="GO:0003700">
    <property type="term" value="F:DNA-binding transcription factor activity"/>
    <property type="evidence" value="ECO:0007669"/>
    <property type="project" value="InterPro"/>
</dbReference>
<keyword evidence="3" id="KW-0238">DNA-binding</keyword>
<accession>A0A6M1LKU5</accession>
<dbReference type="RefSeq" id="WP_164694657.1">
    <property type="nucleotide sequence ID" value="NZ_JAAIKB010000004.1"/>
</dbReference>
<keyword evidence="4" id="KW-0804">Transcription</keyword>
<dbReference type="InterPro" id="IPR058163">
    <property type="entry name" value="LysR-type_TF_proteobact-type"/>
</dbReference>
<dbReference type="Gene3D" id="1.10.10.10">
    <property type="entry name" value="Winged helix-like DNA-binding domain superfamily/Winged helix DNA-binding domain"/>
    <property type="match status" value="1"/>
</dbReference>
<keyword evidence="2" id="KW-0805">Transcription regulation</keyword>
<evidence type="ECO:0000256" key="3">
    <source>
        <dbReference type="ARBA" id="ARBA00023125"/>
    </source>
</evidence>
<dbReference type="PROSITE" id="PS50931">
    <property type="entry name" value="HTH_LYSR"/>
    <property type="match status" value="1"/>
</dbReference>
<dbReference type="Pfam" id="PF00126">
    <property type="entry name" value="HTH_1"/>
    <property type="match status" value="1"/>
</dbReference>
<organism evidence="6 7">
    <name type="scientific">Falsiroseomonas algicola</name>
    <dbReference type="NCBI Taxonomy" id="2716930"/>
    <lineage>
        <taxon>Bacteria</taxon>
        <taxon>Pseudomonadati</taxon>
        <taxon>Pseudomonadota</taxon>
        <taxon>Alphaproteobacteria</taxon>
        <taxon>Acetobacterales</taxon>
        <taxon>Roseomonadaceae</taxon>
        <taxon>Falsiroseomonas</taxon>
    </lineage>
</organism>
<dbReference type="PANTHER" id="PTHR30537">
    <property type="entry name" value="HTH-TYPE TRANSCRIPTIONAL REGULATOR"/>
    <property type="match status" value="1"/>
</dbReference>
<dbReference type="Proteomes" id="UP000475385">
    <property type="component" value="Unassembled WGS sequence"/>
</dbReference>
<dbReference type="SUPFAM" id="SSF46785">
    <property type="entry name" value="Winged helix' DNA-binding domain"/>
    <property type="match status" value="1"/>
</dbReference>
<protein>
    <submittedName>
        <fullName evidence="6">LysR family transcriptional regulator</fullName>
    </submittedName>
</protein>
<dbReference type="SUPFAM" id="SSF53850">
    <property type="entry name" value="Periplasmic binding protein-like II"/>
    <property type="match status" value="1"/>
</dbReference>
<dbReference type="InterPro" id="IPR036390">
    <property type="entry name" value="WH_DNA-bd_sf"/>
</dbReference>
<evidence type="ECO:0000256" key="2">
    <source>
        <dbReference type="ARBA" id="ARBA00023015"/>
    </source>
</evidence>
<dbReference type="FunFam" id="1.10.10.10:FF:000001">
    <property type="entry name" value="LysR family transcriptional regulator"/>
    <property type="match status" value="1"/>
</dbReference>
<dbReference type="CDD" id="cd08422">
    <property type="entry name" value="PBP2_CrgA_like"/>
    <property type="match status" value="1"/>
</dbReference>
<dbReference type="InterPro" id="IPR036388">
    <property type="entry name" value="WH-like_DNA-bd_sf"/>
</dbReference>
<comment type="caution">
    <text evidence="6">The sequence shown here is derived from an EMBL/GenBank/DDBJ whole genome shotgun (WGS) entry which is preliminary data.</text>
</comment>
<evidence type="ECO:0000256" key="4">
    <source>
        <dbReference type="ARBA" id="ARBA00023163"/>
    </source>
</evidence>
<evidence type="ECO:0000313" key="7">
    <source>
        <dbReference type="Proteomes" id="UP000475385"/>
    </source>
</evidence>
<sequence>MDRLKAIEVFVAAAEAGSLSGAAARLGLSPPTVTAQLQALEAHLRCTLLQRSTRSLSLTPEGEAFLPRARAILGAMAEAEAEAGGDAPRGVLRVQVPIAVGHMVLAPALAAFAAAHPGLRVVTILGNEVDSLARRGIDVAIRMDEVETGDLVARPVYRSTHVVCAAQAFLARHGVPTHPAAIDPAQSLAWVADAGAPPRRWRFRRGEERAEVEPAGPLAFNSSDALLNAAAAGGGFCYVLGLLAHAHLRDGRLRAILEDWETEAQVFYVAYPKARFTAPKVRAFADFAAAAFPEHLRQAPASPIRIRRR</sequence>
<proteinExistence type="inferred from homology"/>
<evidence type="ECO:0000259" key="5">
    <source>
        <dbReference type="PROSITE" id="PS50931"/>
    </source>
</evidence>
<dbReference type="EMBL" id="JAAIKB010000004">
    <property type="protein sequence ID" value="NGM20752.1"/>
    <property type="molecule type" value="Genomic_DNA"/>
</dbReference>
<name>A0A6M1LKU5_9PROT</name>
<feature type="domain" description="HTH lysR-type" evidence="5">
    <location>
        <begin position="1"/>
        <end position="59"/>
    </location>
</feature>
<keyword evidence="7" id="KW-1185">Reference proteome</keyword>
<comment type="similarity">
    <text evidence="1">Belongs to the LysR transcriptional regulatory family.</text>
</comment>
<evidence type="ECO:0000256" key="1">
    <source>
        <dbReference type="ARBA" id="ARBA00009437"/>
    </source>
</evidence>
<dbReference type="AlphaFoldDB" id="A0A6M1LKU5"/>
<dbReference type="Pfam" id="PF03466">
    <property type="entry name" value="LysR_substrate"/>
    <property type="match status" value="1"/>
</dbReference>
<dbReference type="Gene3D" id="3.40.190.290">
    <property type="match status" value="1"/>
</dbReference>
<dbReference type="InterPro" id="IPR005119">
    <property type="entry name" value="LysR_subst-bd"/>
</dbReference>
<evidence type="ECO:0000313" key="6">
    <source>
        <dbReference type="EMBL" id="NGM20752.1"/>
    </source>
</evidence>
<reference evidence="6 7" key="1">
    <citation type="submission" date="2020-03" db="EMBL/GenBank/DDBJ databases">
        <title>Roseomonas stagni sp. nov., isolated from pond water in Japan.</title>
        <authorList>
            <person name="Furuhata K."/>
            <person name="Miyamoto H."/>
            <person name="Goto K."/>
        </authorList>
    </citation>
    <scope>NUCLEOTIDE SEQUENCE [LARGE SCALE GENOMIC DNA]</scope>
    <source>
        <strain evidence="6 7">PeD5</strain>
    </source>
</reference>